<dbReference type="AlphaFoldDB" id="A0A6L3V945"/>
<comment type="caution">
    <text evidence="1">The sequence shown here is derived from an EMBL/GenBank/DDBJ whole genome shotgun (WGS) entry which is preliminary data.</text>
</comment>
<organism evidence="1 2">
    <name type="scientific">Cytobacillus depressus</name>
    <dbReference type="NCBI Taxonomy" id="1602942"/>
    <lineage>
        <taxon>Bacteria</taxon>
        <taxon>Bacillati</taxon>
        <taxon>Bacillota</taxon>
        <taxon>Bacilli</taxon>
        <taxon>Bacillales</taxon>
        <taxon>Bacillaceae</taxon>
        <taxon>Cytobacillus</taxon>
    </lineage>
</organism>
<protein>
    <recommendedName>
        <fullName evidence="3">Sucrose phosphatase-like domain-containing protein</fullName>
    </recommendedName>
</protein>
<evidence type="ECO:0000313" key="2">
    <source>
        <dbReference type="Proteomes" id="UP000481030"/>
    </source>
</evidence>
<name>A0A6L3V945_9BACI</name>
<dbReference type="OrthoDB" id="1666512at2"/>
<accession>A0A6L3V945</accession>
<dbReference type="Proteomes" id="UP000481030">
    <property type="component" value="Unassembled WGS sequence"/>
</dbReference>
<gene>
    <name evidence="1" type="ORF">F7731_01070</name>
</gene>
<dbReference type="SUPFAM" id="SSF56784">
    <property type="entry name" value="HAD-like"/>
    <property type="match status" value="1"/>
</dbReference>
<dbReference type="Gene3D" id="3.40.50.1000">
    <property type="entry name" value="HAD superfamily/HAD-like"/>
    <property type="match status" value="1"/>
</dbReference>
<evidence type="ECO:0000313" key="1">
    <source>
        <dbReference type="EMBL" id="KAB2338191.1"/>
    </source>
</evidence>
<sequence>MRMFASDLDRTLIYSERALADFKQTKMNHLIGVEKKANQNIAFMTKKSLADLRYIAENTLFVPVTTRTLEQFKRIFILSIDIPLTYAITSNGANIIYKGNPHKEWRSLVDERLKAECASLEEMIKHVESNNLKGTIKIAESLFFYYILEESIHQDTKDLIKSLANQAGWRISLQGRKLYFMPKPICKGEAVKFIKEREGITSIYGAGDSLLDHDFLKTCDFPFVPSHGELASETIGDIRYTLTQERGVAAGEEILSTIKFALAKSS</sequence>
<proteinExistence type="predicted"/>
<dbReference type="InterPro" id="IPR023214">
    <property type="entry name" value="HAD_sf"/>
</dbReference>
<dbReference type="InterPro" id="IPR024197">
    <property type="entry name" value="TPP-like"/>
</dbReference>
<keyword evidence="2" id="KW-1185">Reference proteome</keyword>
<dbReference type="PIRSF" id="PIRSF030802">
    <property type="entry name" value="UCP030802"/>
    <property type="match status" value="1"/>
</dbReference>
<reference evidence="1 2" key="1">
    <citation type="journal article" date="2016" name="Antonie Van Leeuwenhoek">
        <title>Bacillus depressus sp. nov., isolated from soil of a sunflower field.</title>
        <authorList>
            <person name="Wei X."/>
            <person name="Xin D."/>
            <person name="Xin Y."/>
            <person name="Zhang H."/>
            <person name="Wang T."/>
            <person name="Zhang J."/>
        </authorList>
    </citation>
    <scope>NUCLEOTIDE SEQUENCE [LARGE SCALE GENOMIC DNA]</scope>
    <source>
        <strain evidence="1 2">BZ1</strain>
    </source>
</reference>
<dbReference type="InterPro" id="IPR036412">
    <property type="entry name" value="HAD-like_sf"/>
</dbReference>
<dbReference type="EMBL" id="WBOS01000001">
    <property type="protein sequence ID" value="KAB2338191.1"/>
    <property type="molecule type" value="Genomic_DNA"/>
</dbReference>
<dbReference type="RefSeq" id="WP_151532914.1">
    <property type="nucleotide sequence ID" value="NZ_WBOS01000001.1"/>
</dbReference>
<evidence type="ECO:0008006" key="3">
    <source>
        <dbReference type="Google" id="ProtNLM"/>
    </source>
</evidence>